<dbReference type="GO" id="GO:0005524">
    <property type="term" value="F:ATP binding"/>
    <property type="evidence" value="ECO:0007669"/>
    <property type="project" value="UniProtKB-KW"/>
</dbReference>
<comment type="similarity">
    <text evidence="1">Belongs to the ABC transporter superfamily. Ycf16 family.</text>
</comment>
<dbReference type="InterPro" id="IPR027417">
    <property type="entry name" value="P-loop_NTPase"/>
</dbReference>
<dbReference type="OrthoDB" id="9806149at2"/>
<evidence type="ECO:0000259" key="4">
    <source>
        <dbReference type="PROSITE" id="PS50893"/>
    </source>
</evidence>
<evidence type="ECO:0000256" key="3">
    <source>
        <dbReference type="ARBA" id="ARBA00022840"/>
    </source>
</evidence>
<protein>
    <submittedName>
        <fullName evidence="5">Fe-S cluster assembly ATP-binding protein</fullName>
    </submittedName>
</protein>
<dbReference type="InterPro" id="IPR003439">
    <property type="entry name" value="ABC_transporter-like_ATP-bd"/>
</dbReference>
<dbReference type="PROSITE" id="PS00211">
    <property type="entry name" value="ABC_TRANSPORTER_1"/>
    <property type="match status" value="1"/>
</dbReference>
<keyword evidence="6" id="KW-1185">Reference proteome</keyword>
<dbReference type="AlphaFoldDB" id="A0A4R3K3L4"/>
<keyword evidence="2" id="KW-0547">Nucleotide-binding</keyword>
<organism evidence="5 6">
    <name type="scientific">Muricomes intestini</name>
    <dbReference type="NCBI Taxonomy" id="1796634"/>
    <lineage>
        <taxon>Bacteria</taxon>
        <taxon>Bacillati</taxon>
        <taxon>Bacillota</taxon>
        <taxon>Clostridia</taxon>
        <taxon>Lachnospirales</taxon>
        <taxon>Lachnospiraceae</taxon>
        <taxon>Muricomes</taxon>
    </lineage>
</organism>
<dbReference type="SUPFAM" id="SSF52540">
    <property type="entry name" value="P-loop containing nucleoside triphosphate hydrolases"/>
    <property type="match status" value="1"/>
</dbReference>
<dbReference type="Proteomes" id="UP000295726">
    <property type="component" value="Unassembled WGS sequence"/>
</dbReference>
<dbReference type="CDD" id="cd03217">
    <property type="entry name" value="ABC_FeS_Assembly"/>
    <property type="match status" value="1"/>
</dbReference>
<name>A0A4R3K3L4_9FIRM</name>
<evidence type="ECO:0000256" key="2">
    <source>
        <dbReference type="ARBA" id="ARBA00022741"/>
    </source>
</evidence>
<dbReference type="PANTHER" id="PTHR43204">
    <property type="entry name" value="ABC TRANSPORTER I FAMILY MEMBER 6, CHLOROPLASTIC"/>
    <property type="match status" value="1"/>
</dbReference>
<dbReference type="NCBIfam" id="TIGR01978">
    <property type="entry name" value="sufC"/>
    <property type="match status" value="1"/>
</dbReference>
<gene>
    <name evidence="5" type="ORF">EDD59_11812</name>
</gene>
<proteinExistence type="inferred from homology"/>
<dbReference type="Pfam" id="PF00005">
    <property type="entry name" value="ABC_tran"/>
    <property type="match status" value="1"/>
</dbReference>
<reference evidence="5 6" key="1">
    <citation type="submission" date="2019-03" db="EMBL/GenBank/DDBJ databases">
        <title>Genomic Encyclopedia of Type Strains, Phase IV (KMG-IV): sequencing the most valuable type-strain genomes for metagenomic binning, comparative biology and taxonomic classification.</title>
        <authorList>
            <person name="Goeker M."/>
        </authorList>
    </citation>
    <scope>NUCLEOTIDE SEQUENCE [LARGE SCALE GENOMIC DNA]</scope>
    <source>
        <strain evidence="5 6">DSM 29489</strain>
    </source>
</reference>
<dbReference type="GO" id="GO:0016887">
    <property type="term" value="F:ATP hydrolysis activity"/>
    <property type="evidence" value="ECO:0007669"/>
    <property type="project" value="InterPro"/>
</dbReference>
<sequence length="254" mass="27752">MGSTLLEIEDLGVSVEDHVILDGVNLKINKGEIHVLMGPNGTGKSTLVSSIMGDPRYEITKGKILFKDKDITDEKTDVRARSGIFLSFQTPEEIPGITLENFLRTAKGAVEGRPPKILAFRKELKAQMEALDMDPTYAERYLNVGFSGGEKKKAEILQLLMLQPRLALLDETDSGLDVDAVRTVSKGISAYHNQKNAVLIITHSAKILEGLDIDYVHVLEGGHIVKTGGRELSSEIIRSGFNSIEKGADGHESL</sequence>
<evidence type="ECO:0000256" key="1">
    <source>
        <dbReference type="ARBA" id="ARBA00006216"/>
    </source>
</evidence>
<dbReference type="PROSITE" id="PS50893">
    <property type="entry name" value="ABC_TRANSPORTER_2"/>
    <property type="match status" value="1"/>
</dbReference>
<keyword evidence="3 5" id="KW-0067">ATP-binding</keyword>
<dbReference type="EMBL" id="SLZZ01000018">
    <property type="protein sequence ID" value="TCS77283.1"/>
    <property type="molecule type" value="Genomic_DNA"/>
</dbReference>
<dbReference type="PANTHER" id="PTHR43204:SF1">
    <property type="entry name" value="ABC TRANSPORTER I FAMILY MEMBER 6, CHLOROPLASTIC"/>
    <property type="match status" value="1"/>
</dbReference>
<evidence type="ECO:0000313" key="5">
    <source>
        <dbReference type="EMBL" id="TCS77283.1"/>
    </source>
</evidence>
<dbReference type="InterPro" id="IPR017871">
    <property type="entry name" value="ABC_transporter-like_CS"/>
</dbReference>
<evidence type="ECO:0000313" key="6">
    <source>
        <dbReference type="Proteomes" id="UP000295726"/>
    </source>
</evidence>
<accession>A0A4R3K3L4</accession>
<dbReference type="InterPro" id="IPR010230">
    <property type="entry name" value="FeS-cluster_ATPase_SufC"/>
</dbReference>
<dbReference type="Gene3D" id="3.40.50.300">
    <property type="entry name" value="P-loop containing nucleotide triphosphate hydrolases"/>
    <property type="match status" value="1"/>
</dbReference>
<dbReference type="InterPro" id="IPR003593">
    <property type="entry name" value="AAA+_ATPase"/>
</dbReference>
<comment type="caution">
    <text evidence="5">The sequence shown here is derived from an EMBL/GenBank/DDBJ whole genome shotgun (WGS) entry which is preliminary data.</text>
</comment>
<feature type="domain" description="ABC transporter" evidence="4">
    <location>
        <begin position="6"/>
        <end position="246"/>
    </location>
</feature>
<dbReference type="RefSeq" id="WP_132382261.1">
    <property type="nucleotide sequence ID" value="NZ_DAIPCY010000072.1"/>
</dbReference>
<dbReference type="SMART" id="SM00382">
    <property type="entry name" value="AAA"/>
    <property type="match status" value="1"/>
</dbReference>